<protein>
    <recommendedName>
        <fullName evidence="3">AsmA-like C-terminal domain-containing protein</fullName>
    </recommendedName>
</protein>
<feature type="non-terminal residue" evidence="1">
    <location>
        <position position="1"/>
    </location>
</feature>
<proteinExistence type="predicted"/>
<name>A0A7X9FR77_9DELT</name>
<evidence type="ECO:0008006" key="3">
    <source>
        <dbReference type="Google" id="ProtNLM"/>
    </source>
</evidence>
<gene>
    <name evidence="1" type="ORF">GYA55_05815</name>
</gene>
<accession>A0A7X9FR77</accession>
<reference evidence="1 2" key="1">
    <citation type="journal article" date="2020" name="Biotechnol. Biofuels">
        <title>New insights from the biogas microbiome by comprehensive genome-resolved metagenomics of nearly 1600 species originating from multiple anaerobic digesters.</title>
        <authorList>
            <person name="Campanaro S."/>
            <person name="Treu L."/>
            <person name="Rodriguez-R L.M."/>
            <person name="Kovalovszki A."/>
            <person name="Ziels R.M."/>
            <person name="Maus I."/>
            <person name="Zhu X."/>
            <person name="Kougias P.G."/>
            <person name="Basile A."/>
            <person name="Luo G."/>
            <person name="Schluter A."/>
            <person name="Konstantinidis K.T."/>
            <person name="Angelidaki I."/>
        </authorList>
    </citation>
    <scope>NUCLEOTIDE SEQUENCE [LARGE SCALE GENOMIC DNA]</scope>
    <source>
        <strain evidence="1">AS27yjCOA_65</strain>
    </source>
</reference>
<dbReference type="EMBL" id="JAAZON010000248">
    <property type="protein sequence ID" value="NMC62671.1"/>
    <property type="molecule type" value="Genomic_DNA"/>
</dbReference>
<dbReference type="AlphaFoldDB" id="A0A7X9FR77"/>
<comment type="caution">
    <text evidence="1">The sequence shown here is derived from an EMBL/GenBank/DDBJ whole genome shotgun (WGS) entry which is preliminary data.</text>
</comment>
<evidence type="ECO:0000313" key="2">
    <source>
        <dbReference type="Proteomes" id="UP000524246"/>
    </source>
</evidence>
<dbReference type="Proteomes" id="UP000524246">
    <property type="component" value="Unassembled WGS sequence"/>
</dbReference>
<organism evidence="1 2">
    <name type="scientific">SAR324 cluster bacterium</name>
    <dbReference type="NCBI Taxonomy" id="2024889"/>
    <lineage>
        <taxon>Bacteria</taxon>
        <taxon>Deltaproteobacteria</taxon>
        <taxon>SAR324 cluster</taxon>
    </lineage>
</organism>
<sequence>LQNARLESDLFALTSQGRISFDAELDLKASIVLSAELSRGLAERVKELKKVLAANGTLTIPLELRGKGRDVIVTPDLDGLMRIGAQKVLKENAEKLLNKATKGLGKALGF</sequence>
<evidence type="ECO:0000313" key="1">
    <source>
        <dbReference type="EMBL" id="NMC62671.1"/>
    </source>
</evidence>